<gene>
    <name evidence="1" type="ORF">HHI36_017809</name>
</gene>
<evidence type="ECO:0000313" key="2">
    <source>
        <dbReference type="Proteomes" id="UP001516400"/>
    </source>
</evidence>
<dbReference type="Proteomes" id="UP001516400">
    <property type="component" value="Unassembled WGS sequence"/>
</dbReference>
<sequence length="59" mass="6612">MKSEELLDKELSSLDSQVSALNLENKKIKSVMHTLQHSMKSSELEVIGVPESRNDSVIQ</sequence>
<name>A0ABD2NNW6_9CUCU</name>
<protein>
    <submittedName>
        <fullName evidence="1">Uncharacterized protein</fullName>
    </submittedName>
</protein>
<accession>A0ABD2NNW6</accession>
<feature type="non-terminal residue" evidence="1">
    <location>
        <position position="59"/>
    </location>
</feature>
<reference evidence="1 2" key="1">
    <citation type="journal article" date="2021" name="BMC Biol.">
        <title>Horizontally acquired antibacterial genes associated with adaptive radiation of ladybird beetles.</title>
        <authorList>
            <person name="Li H.S."/>
            <person name="Tang X.F."/>
            <person name="Huang Y.H."/>
            <person name="Xu Z.Y."/>
            <person name="Chen M.L."/>
            <person name="Du X.Y."/>
            <person name="Qiu B.Y."/>
            <person name="Chen P.T."/>
            <person name="Zhang W."/>
            <person name="Slipinski A."/>
            <person name="Escalona H.E."/>
            <person name="Waterhouse R.M."/>
            <person name="Zwick A."/>
            <person name="Pang H."/>
        </authorList>
    </citation>
    <scope>NUCLEOTIDE SEQUENCE [LARGE SCALE GENOMIC DNA]</scope>
    <source>
        <strain evidence="1">SYSU2018</strain>
    </source>
</reference>
<organism evidence="1 2">
    <name type="scientific">Cryptolaemus montrouzieri</name>
    <dbReference type="NCBI Taxonomy" id="559131"/>
    <lineage>
        <taxon>Eukaryota</taxon>
        <taxon>Metazoa</taxon>
        <taxon>Ecdysozoa</taxon>
        <taxon>Arthropoda</taxon>
        <taxon>Hexapoda</taxon>
        <taxon>Insecta</taxon>
        <taxon>Pterygota</taxon>
        <taxon>Neoptera</taxon>
        <taxon>Endopterygota</taxon>
        <taxon>Coleoptera</taxon>
        <taxon>Polyphaga</taxon>
        <taxon>Cucujiformia</taxon>
        <taxon>Coccinelloidea</taxon>
        <taxon>Coccinellidae</taxon>
        <taxon>Scymninae</taxon>
        <taxon>Scymnini</taxon>
        <taxon>Cryptolaemus</taxon>
    </lineage>
</organism>
<dbReference type="AlphaFoldDB" id="A0ABD2NNW6"/>
<proteinExistence type="predicted"/>
<comment type="caution">
    <text evidence="1">The sequence shown here is derived from an EMBL/GenBank/DDBJ whole genome shotgun (WGS) entry which is preliminary data.</text>
</comment>
<dbReference type="EMBL" id="JABFTP020000124">
    <property type="protein sequence ID" value="KAL3280320.1"/>
    <property type="molecule type" value="Genomic_DNA"/>
</dbReference>
<feature type="non-terminal residue" evidence="1">
    <location>
        <position position="1"/>
    </location>
</feature>
<evidence type="ECO:0000313" key="1">
    <source>
        <dbReference type="EMBL" id="KAL3280320.1"/>
    </source>
</evidence>
<keyword evidence="2" id="KW-1185">Reference proteome</keyword>